<sequence>MAAPKDPPKARCFGLGSTELCSTIAYEWDADFSALASDGQYWRSVFGGARLVGEVRIPPVVFLIGRLLLLCATVSILFLQIVHVHDEGGYTFWLYFENWTSVLQCIYFGLASLHSFIAIGLSDPGVISRSTPFLVRITELAYGALLPATVLNFCCEFLVVYAHPTCTSLADTTHWQTSGVVSAASMVIIQLLDLLFNRQPYYAQVSAMSGIAFCWAYFLFAGLFEVLGGTDRWGHTYIYRCLDWSFPISGGGVYTTGKLLYLNLYIAVPLINYVYWVLLWARRRALAVAPRNKGRNSSGSYLSSTTSTLLDAPYHAPPRRVFFEYTADYRDLALDGRHWRAQFGGSSGRTPKMGAYVCCGPMAFCALRICLFFVTLGLLITRLIEFRDQYQHKGSSSTSWGSYFFLYYENWVLLLALLYFMLAAVLTTAATLLPGAESRGIPLLVWAVWAAYGALLPSALIQALVYMISVIEINGSASVTFNNGGHKQPPVVFNGGSVYFDIAATAAVLVIVMLDAWVNRQPYYASFHAFLGMFFNYSYFLFLVLYSALGGVNALGQSFIYAHFDLSIGTIWTVLEPSLLTYAEVFLLLPALATMYWCALWARRRAMIAAKQPAA</sequence>
<evidence type="ECO:0000313" key="3">
    <source>
        <dbReference type="EMBL" id="CAD9500024.1"/>
    </source>
</evidence>
<organism evidence="2">
    <name type="scientific">Haptolina brevifila</name>
    <dbReference type="NCBI Taxonomy" id="156173"/>
    <lineage>
        <taxon>Eukaryota</taxon>
        <taxon>Haptista</taxon>
        <taxon>Haptophyta</taxon>
        <taxon>Prymnesiophyceae</taxon>
        <taxon>Prymnesiales</taxon>
        <taxon>Prymnesiaceae</taxon>
        <taxon>Haptolina</taxon>
    </lineage>
</organism>
<name>A0A6U7I9I6_9EUKA</name>
<dbReference type="AlphaFoldDB" id="A0A6U7I9I6"/>
<feature type="transmembrane region" description="Helical" evidence="1">
    <location>
        <begin position="259"/>
        <end position="281"/>
    </location>
</feature>
<feature type="transmembrane region" description="Helical" evidence="1">
    <location>
        <begin position="445"/>
        <end position="468"/>
    </location>
</feature>
<feature type="transmembrane region" description="Helical" evidence="1">
    <location>
        <begin position="498"/>
        <end position="518"/>
    </location>
</feature>
<feature type="transmembrane region" description="Helical" evidence="1">
    <location>
        <begin position="355"/>
        <end position="380"/>
    </location>
</feature>
<feature type="transmembrane region" description="Helical" evidence="1">
    <location>
        <begin position="101"/>
        <end position="121"/>
    </location>
</feature>
<feature type="transmembrane region" description="Helical" evidence="1">
    <location>
        <begin position="208"/>
        <end position="227"/>
    </location>
</feature>
<keyword evidence="1" id="KW-1133">Transmembrane helix</keyword>
<protein>
    <submittedName>
        <fullName evidence="2">Uncharacterized protein</fullName>
    </submittedName>
</protein>
<feature type="transmembrane region" description="Helical" evidence="1">
    <location>
        <begin position="60"/>
        <end position="81"/>
    </location>
</feature>
<reference evidence="2" key="1">
    <citation type="submission" date="2021-01" db="EMBL/GenBank/DDBJ databases">
        <authorList>
            <person name="Corre E."/>
            <person name="Pelletier E."/>
            <person name="Niang G."/>
            <person name="Scheremetjew M."/>
            <person name="Finn R."/>
            <person name="Kale V."/>
            <person name="Holt S."/>
            <person name="Cochrane G."/>
            <person name="Meng A."/>
            <person name="Brown T."/>
            <person name="Cohen L."/>
        </authorList>
    </citation>
    <scope>NUCLEOTIDE SEQUENCE</scope>
    <source>
        <strain evidence="2">UTEX LB 985</strain>
    </source>
</reference>
<feature type="transmembrane region" description="Helical" evidence="1">
    <location>
        <begin position="142"/>
        <end position="163"/>
    </location>
</feature>
<keyword evidence="1" id="KW-0812">Transmembrane</keyword>
<accession>A0A6U7I9I6</accession>
<feature type="transmembrane region" description="Helical" evidence="1">
    <location>
        <begin position="175"/>
        <end position="196"/>
    </location>
</feature>
<proteinExistence type="predicted"/>
<gene>
    <name evidence="2" type="ORF">CBRE1094_LOCUS28968</name>
    <name evidence="3" type="ORF">CBRE1094_LOCUS28969</name>
</gene>
<dbReference type="EMBL" id="HBGU01053030">
    <property type="protein sequence ID" value="CAD9500024.1"/>
    <property type="molecule type" value="Transcribed_RNA"/>
</dbReference>
<dbReference type="EMBL" id="HBGU01053029">
    <property type="protein sequence ID" value="CAD9500018.1"/>
    <property type="molecule type" value="Transcribed_RNA"/>
</dbReference>
<keyword evidence="1" id="KW-0472">Membrane</keyword>
<feature type="transmembrane region" description="Helical" evidence="1">
    <location>
        <begin position="580"/>
        <end position="602"/>
    </location>
</feature>
<evidence type="ECO:0000256" key="1">
    <source>
        <dbReference type="SAM" id="Phobius"/>
    </source>
</evidence>
<evidence type="ECO:0000313" key="2">
    <source>
        <dbReference type="EMBL" id="CAD9500018.1"/>
    </source>
</evidence>
<feature type="transmembrane region" description="Helical" evidence="1">
    <location>
        <begin position="411"/>
        <end position="433"/>
    </location>
</feature>